<dbReference type="InterPro" id="IPR033658">
    <property type="entry name" value="GRX_PICOT-like"/>
</dbReference>
<keyword evidence="7" id="KW-0472">Membrane</keyword>
<evidence type="ECO:0000256" key="6">
    <source>
        <dbReference type="RuleBase" id="RU003860"/>
    </source>
</evidence>
<dbReference type="PANTHER" id="PTHR10293:SF16">
    <property type="entry name" value="GLUTAREDOXIN-RELATED PROTEIN 5, MITOCHONDRIAL"/>
    <property type="match status" value="1"/>
</dbReference>
<dbReference type="Gene3D" id="3.40.30.10">
    <property type="entry name" value="Glutaredoxin"/>
    <property type="match status" value="1"/>
</dbReference>
<evidence type="ECO:0000256" key="5">
    <source>
        <dbReference type="ARBA" id="ARBA00023284"/>
    </source>
</evidence>
<dbReference type="InterPro" id="IPR002109">
    <property type="entry name" value="Glutaredoxin"/>
</dbReference>
<evidence type="ECO:0000259" key="8">
    <source>
        <dbReference type="Pfam" id="PF00462"/>
    </source>
</evidence>
<evidence type="ECO:0000256" key="3">
    <source>
        <dbReference type="ARBA" id="ARBA00023004"/>
    </source>
</evidence>
<evidence type="ECO:0000256" key="1">
    <source>
        <dbReference type="ARBA" id="ARBA00022714"/>
    </source>
</evidence>
<keyword evidence="7" id="KW-0812">Transmembrane</keyword>
<dbReference type="PROSITE" id="PS51354">
    <property type="entry name" value="GLUTAREDOXIN_2"/>
    <property type="match status" value="1"/>
</dbReference>
<feature type="domain" description="Glutaredoxin" evidence="8">
    <location>
        <begin position="96"/>
        <end position="160"/>
    </location>
</feature>
<dbReference type="AlphaFoldDB" id="A0A7S1AJE2"/>
<dbReference type="EMBL" id="HBFQ01042161">
    <property type="protein sequence ID" value="CAD8855461.1"/>
    <property type="molecule type" value="Transcribed_RNA"/>
</dbReference>
<protein>
    <recommendedName>
        <fullName evidence="8">Glutaredoxin domain-containing protein</fullName>
    </recommendedName>
</protein>
<reference evidence="9" key="1">
    <citation type="submission" date="2021-01" db="EMBL/GenBank/DDBJ databases">
        <authorList>
            <person name="Corre E."/>
            <person name="Pelletier E."/>
            <person name="Niang G."/>
            <person name="Scheremetjew M."/>
            <person name="Finn R."/>
            <person name="Kale V."/>
            <person name="Holt S."/>
            <person name="Cochrane G."/>
            <person name="Meng A."/>
            <person name="Brown T."/>
            <person name="Cohen L."/>
        </authorList>
    </citation>
    <scope>NUCLEOTIDE SEQUENCE</scope>
</reference>
<dbReference type="GO" id="GO:0046872">
    <property type="term" value="F:metal ion binding"/>
    <property type="evidence" value="ECO:0007669"/>
    <property type="project" value="UniProtKB-KW"/>
</dbReference>
<keyword evidence="7" id="KW-1133">Transmembrane helix</keyword>
<keyword evidence="1" id="KW-0001">2Fe-2S</keyword>
<evidence type="ECO:0000256" key="4">
    <source>
        <dbReference type="ARBA" id="ARBA00023014"/>
    </source>
</evidence>
<evidence type="ECO:0000256" key="2">
    <source>
        <dbReference type="ARBA" id="ARBA00022723"/>
    </source>
</evidence>
<sequence length="313" mass="33780">MLDLPTVRSERPRRVCRGIRGVVFLVVLRFLSGAVFSVLPGGWARRSQLCTRFSQLPGTASTLWPQLSLTGSRGSLTDEESLEAVSQAIQRHPALLFMKGSPSRPQCGFSARVVGILRELGVAYEHVNVLDERANPGVREAVKVYSNWPTLPQLFVGGQLMGGADIIAELFESGDLERHFQQGATASVDSGTTLGDPVEGTAGGQNSRGRVLLVNDPLRPVATLISSILSQTFDLHALRVDDESSDHEGDAGALEMGLKSESHFSLLIVSPEFAGLSSVERQQKVFSALSDVMPRIHAMSLVTKTPAEHSGQR</sequence>
<dbReference type="InterPro" id="IPR036065">
    <property type="entry name" value="BolA-like_sf"/>
</dbReference>
<dbReference type="InterPro" id="IPR002634">
    <property type="entry name" value="BolA"/>
</dbReference>
<keyword evidence="4" id="KW-0411">Iron-sulfur</keyword>
<dbReference type="CDD" id="cd03028">
    <property type="entry name" value="GRX_PICOT_like"/>
    <property type="match status" value="1"/>
</dbReference>
<dbReference type="InterPro" id="IPR004480">
    <property type="entry name" value="Monothiol_GRX-rel"/>
</dbReference>
<keyword evidence="3" id="KW-0408">Iron</keyword>
<accession>A0A7S1AJE2</accession>
<dbReference type="GO" id="GO:0051537">
    <property type="term" value="F:2 iron, 2 sulfur cluster binding"/>
    <property type="evidence" value="ECO:0007669"/>
    <property type="project" value="UniProtKB-KW"/>
</dbReference>
<dbReference type="PANTHER" id="PTHR10293">
    <property type="entry name" value="GLUTAREDOXIN FAMILY MEMBER"/>
    <property type="match status" value="1"/>
</dbReference>
<dbReference type="Gene3D" id="3.10.20.90">
    <property type="entry name" value="Phosphatidylinositol 3-kinase Catalytic Subunit, Chain A, domain 1"/>
    <property type="match status" value="1"/>
</dbReference>
<dbReference type="SUPFAM" id="SSF82657">
    <property type="entry name" value="BolA-like"/>
    <property type="match status" value="1"/>
</dbReference>
<dbReference type="Pfam" id="PF01722">
    <property type="entry name" value="BolA"/>
    <property type="match status" value="1"/>
</dbReference>
<keyword evidence="5" id="KW-0676">Redox-active center</keyword>
<dbReference type="InterPro" id="IPR036249">
    <property type="entry name" value="Thioredoxin-like_sf"/>
</dbReference>
<evidence type="ECO:0000256" key="7">
    <source>
        <dbReference type="SAM" id="Phobius"/>
    </source>
</evidence>
<comment type="similarity">
    <text evidence="6">Belongs to the BolA/IbaG family.</text>
</comment>
<organism evidence="9">
    <name type="scientific">Noctiluca scintillans</name>
    <name type="common">Sea sparkle</name>
    <name type="synonym">Red tide dinoflagellate</name>
    <dbReference type="NCBI Taxonomy" id="2966"/>
    <lineage>
        <taxon>Eukaryota</taxon>
        <taxon>Sar</taxon>
        <taxon>Alveolata</taxon>
        <taxon>Dinophyceae</taxon>
        <taxon>Noctilucales</taxon>
        <taxon>Noctilucaceae</taxon>
        <taxon>Noctiluca</taxon>
    </lineage>
</organism>
<feature type="transmembrane region" description="Helical" evidence="7">
    <location>
        <begin position="21"/>
        <end position="43"/>
    </location>
</feature>
<dbReference type="SUPFAM" id="SSF52833">
    <property type="entry name" value="Thioredoxin-like"/>
    <property type="match status" value="1"/>
</dbReference>
<name>A0A7S1AJE2_NOCSC</name>
<evidence type="ECO:0000313" key="9">
    <source>
        <dbReference type="EMBL" id="CAD8855461.1"/>
    </source>
</evidence>
<gene>
    <name evidence="9" type="ORF">NSCI0253_LOCUS29813</name>
</gene>
<dbReference type="GO" id="GO:0005739">
    <property type="term" value="C:mitochondrion"/>
    <property type="evidence" value="ECO:0007669"/>
    <property type="project" value="UniProtKB-ARBA"/>
</dbReference>
<keyword evidence="2" id="KW-0479">Metal-binding</keyword>
<dbReference type="Pfam" id="PF00462">
    <property type="entry name" value="Glutaredoxin"/>
    <property type="match status" value="1"/>
</dbReference>
<proteinExistence type="inferred from homology"/>